<evidence type="ECO:0000256" key="5">
    <source>
        <dbReference type="ARBA" id="ARBA00024976"/>
    </source>
</evidence>
<comment type="similarity">
    <text evidence="1">Belongs to the arrestin family.</text>
</comment>
<evidence type="ECO:0000259" key="7">
    <source>
        <dbReference type="SMART" id="SM01017"/>
    </source>
</evidence>
<accession>A0A3B4CM70</accession>
<evidence type="ECO:0000256" key="6">
    <source>
        <dbReference type="ARBA" id="ARBA00031498"/>
    </source>
</evidence>
<dbReference type="InterPro" id="IPR011021">
    <property type="entry name" value="Arrestin-like_N"/>
</dbReference>
<dbReference type="GO" id="GO:0007601">
    <property type="term" value="P:visual perception"/>
    <property type="evidence" value="ECO:0007669"/>
    <property type="project" value="UniProtKB-KW"/>
</dbReference>
<evidence type="ECO:0000256" key="1">
    <source>
        <dbReference type="ARBA" id="ARBA00005298"/>
    </source>
</evidence>
<dbReference type="Gene3D" id="2.60.40.640">
    <property type="match status" value="1"/>
</dbReference>
<dbReference type="FunFam" id="2.60.40.840:FF:000002">
    <property type="entry name" value="Arrestin 3"/>
    <property type="match status" value="1"/>
</dbReference>
<keyword evidence="4" id="KW-0844">Vision</keyword>
<dbReference type="GO" id="GO:0001750">
    <property type="term" value="C:photoreceptor outer segment"/>
    <property type="evidence" value="ECO:0007669"/>
    <property type="project" value="UniProtKB-ARBA"/>
</dbReference>
<name>A0A3B4CM70_PYGNA</name>
<dbReference type="SUPFAM" id="SSF81296">
    <property type="entry name" value="E set domains"/>
    <property type="match status" value="2"/>
</dbReference>
<dbReference type="FunFam" id="2.60.40.640:FF:000011">
    <property type="entry name" value="S-arrestin isoform X2"/>
    <property type="match status" value="1"/>
</dbReference>
<evidence type="ECO:0000256" key="2">
    <source>
        <dbReference type="ARBA" id="ARBA00017730"/>
    </source>
</evidence>
<dbReference type="GO" id="GO:0007165">
    <property type="term" value="P:signal transduction"/>
    <property type="evidence" value="ECO:0007669"/>
    <property type="project" value="InterPro"/>
</dbReference>
<reference evidence="8" key="3">
    <citation type="submission" date="2025-09" db="UniProtKB">
        <authorList>
            <consortium name="Ensembl"/>
        </authorList>
    </citation>
    <scope>IDENTIFICATION</scope>
</reference>
<dbReference type="Ensembl" id="ENSPNAT00000020644.2">
    <property type="protein sequence ID" value="ENSPNAP00000013137.1"/>
    <property type="gene ID" value="ENSPNAG00000018981.2"/>
</dbReference>
<dbReference type="PRINTS" id="PR00309">
    <property type="entry name" value="ARRESTIN"/>
</dbReference>
<dbReference type="PROSITE" id="PS00295">
    <property type="entry name" value="ARRESTINS"/>
    <property type="match status" value="1"/>
</dbReference>
<dbReference type="InterPro" id="IPR014753">
    <property type="entry name" value="Arrestin_N"/>
</dbReference>
<evidence type="ECO:0000256" key="4">
    <source>
        <dbReference type="ARBA" id="ARBA00023305"/>
    </source>
</evidence>
<sequence length="364" mass="40076">MSKVYKKNSGNGSICLYMGKRDFVDHVDSVDVVDGVLKVDPSELDGRKVWVQLVCAFRYGHDDLDVIGLSFRKDIWIKHIQIYPPAAGEKPTNTPMQDALMKKAGEEGHPFTFVMPTNLPCSVTLQPAPGDTGKPCGVDYELKAYIANEADNPDEKISKKDTCRLIIRKIQFAPDKLETGPKSSILKQFIMSDKAIHLETSIEKEVYYHGDPIPVKVKINNETNKVVKKVRISIDQTTDVLLYSADKYTKVVLCEEFGDQVNSNATLEKEYKVTPLLANNKEKRGLALDGKIKDEDTNLASSTLLGSGVDKDIQGILVSYKIKVSLMVASGGLLGNLTSSDVTADIPLVLMSPKPAGDTDIKLE</sequence>
<evidence type="ECO:0000256" key="3">
    <source>
        <dbReference type="ARBA" id="ARBA00022606"/>
    </source>
</evidence>
<comment type="function">
    <text evidence="5">May play a role in an as yet undefined retina-specific signal transduction. Could bind to photoactivated-phosphorylated red/green opsins.</text>
</comment>
<evidence type="ECO:0000313" key="9">
    <source>
        <dbReference type="Proteomes" id="UP001501920"/>
    </source>
</evidence>
<dbReference type="SMART" id="SM01017">
    <property type="entry name" value="Arrestin_C"/>
    <property type="match status" value="1"/>
</dbReference>
<keyword evidence="3" id="KW-0716">Sensory transduction</keyword>
<dbReference type="InterPro" id="IPR014752">
    <property type="entry name" value="Arrestin-like_C"/>
</dbReference>
<reference evidence="8" key="2">
    <citation type="submission" date="2025-08" db="UniProtKB">
        <authorList>
            <consortium name="Ensembl"/>
        </authorList>
    </citation>
    <scope>IDENTIFICATION</scope>
</reference>
<dbReference type="InterPro" id="IPR000698">
    <property type="entry name" value="Arrestin"/>
</dbReference>
<dbReference type="OMA" id="MMANRIY"/>
<dbReference type="Pfam" id="PF02752">
    <property type="entry name" value="Arrestin_C"/>
    <property type="match status" value="1"/>
</dbReference>
<dbReference type="InterPro" id="IPR014756">
    <property type="entry name" value="Ig_E-set"/>
</dbReference>
<dbReference type="PANTHER" id="PTHR11792">
    <property type="entry name" value="ARRESTIN"/>
    <property type="match status" value="1"/>
</dbReference>
<proteinExistence type="inferred from homology"/>
<dbReference type="GO" id="GO:0001664">
    <property type="term" value="F:G protein-coupled receptor binding"/>
    <property type="evidence" value="ECO:0007669"/>
    <property type="project" value="TreeGrafter"/>
</dbReference>
<evidence type="ECO:0000313" key="8">
    <source>
        <dbReference type="Ensembl" id="ENSPNAP00000013137.1"/>
    </source>
</evidence>
<dbReference type="STRING" id="42514.ENSPNAP00000013137"/>
<dbReference type="Pfam" id="PF00339">
    <property type="entry name" value="Arrestin_N"/>
    <property type="match status" value="1"/>
</dbReference>
<dbReference type="GO" id="GO:0007399">
    <property type="term" value="P:nervous system development"/>
    <property type="evidence" value="ECO:0007669"/>
    <property type="project" value="UniProtKB-ARBA"/>
</dbReference>
<organism evidence="8 9">
    <name type="scientific">Pygocentrus nattereri</name>
    <name type="common">Red-bellied piranha</name>
    <dbReference type="NCBI Taxonomy" id="42514"/>
    <lineage>
        <taxon>Eukaryota</taxon>
        <taxon>Metazoa</taxon>
        <taxon>Chordata</taxon>
        <taxon>Craniata</taxon>
        <taxon>Vertebrata</taxon>
        <taxon>Euteleostomi</taxon>
        <taxon>Actinopterygii</taxon>
        <taxon>Neopterygii</taxon>
        <taxon>Teleostei</taxon>
        <taxon>Ostariophysi</taxon>
        <taxon>Characiformes</taxon>
        <taxon>Characoidei</taxon>
        <taxon>Pygocentrus</taxon>
    </lineage>
</organism>
<dbReference type="GeneTree" id="ENSGT00950000182887"/>
<dbReference type="InterPro" id="IPR017864">
    <property type="entry name" value="Arrestin_CS"/>
</dbReference>
<dbReference type="Gene3D" id="2.60.40.840">
    <property type="match status" value="1"/>
</dbReference>
<reference evidence="8 9" key="1">
    <citation type="submission" date="2020-10" db="EMBL/GenBank/DDBJ databases">
        <title>Pygocentrus nattereri (red-bellied piranha) genome, fPygNat1, primary haplotype.</title>
        <authorList>
            <person name="Myers G."/>
            <person name="Meyer A."/>
            <person name="Karagic N."/>
            <person name="Pippel M."/>
            <person name="Winkler S."/>
            <person name="Tracey A."/>
            <person name="Wood J."/>
            <person name="Formenti G."/>
            <person name="Howe K."/>
            <person name="Fedrigo O."/>
            <person name="Jarvis E.D."/>
        </authorList>
    </citation>
    <scope>NUCLEOTIDE SEQUENCE [LARGE SCALE GENOMIC DNA]</scope>
</reference>
<dbReference type="GO" id="GO:0002031">
    <property type="term" value="P:G protein-coupled receptor internalization"/>
    <property type="evidence" value="ECO:0007669"/>
    <property type="project" value="TreeGrafter"/>
</dbReference>
<dbReference type="Proteomes" id="UP001501920">
    <property type="component" value="Chromosome 8"/>
</dbReference>
<dbReference type="AlphaFoldDB" id="A0A3B4CM70"/>
<keyword evidence="9" id="KW-1185">Reference proteome</keyword>
<protein>
    <recommendedName>
        <fullName evidence="2">Arrestin-C</fullName>
    </recommendedName>
    <alternativeName>
        <fullName evidence="6">Cone arrestin</fullName>
    </alternativeName>
</protein>
<dbReference type="PANTHER" id="PTHR11792:SF19">
    <property type="entry name" value="ARRESTIN-C"/>
    <property type="match status" value="1"/>
</dbReference>
<dbReference type="InterPro" id="IPR011022">
    <property type="entry name" value="Arrestin_C-like"/>
</dbReference>
<feature type="domain" description="Arrestin C-terminal-like" evidence="7">
    <location>
        <begin position="192"/>
        <end position="355"/>
    </location>
</feature>